<gene>
    <name evidence="2" type="ORF">ACFOW8_08265</name>
</gene>
<protein>
    <submittedName>
        <fullName evidence="2">Uncharacterized protein</fullName>
    </submittedName>
</protein>
<sequence length="47" mass="5343">MDAPDYTIIQPSTPGADWYIDGRRYEEASRTPTPDGFTIELKPSNRL</sequence>
<accession>A0ABV8L3S0</accession>
<evidence type="ECO:0000313" key="2">
    <source>
        <dbReference type="EMBL" id="MFC4124917.1"/>
    </source>
</evidence>
<evidence type="ECO:0000256" key="1">
    <source>
        <dbReference type="SAM" id="MobiDB-lite"/>
    </source>
</evidence>
<keyword evidence="3" id="KW-1185">Reference proteome</keyword>
<dbReference type="EMBL" id="JBHSBA010000003">
    <property type="protein sequence ID" value="MFC4124917.1"/>
    <property type="molecule type" value="Genomic_DNA"/>
</dbReference>
<name>A0ABV8L3S0_9NOCA</name>
<comment type="caution">
    <text evidence="2">The sequence shown here is derived from an EMBL/GenBank/DDBJ whole genome shotgun (WGS) entry which is preliminary data.</text>
</comment>
<reference evidence="3" key="1">
    <citation type="journal article" date="2019" name="Int. J. Syst. Evol. Microbiol.">
        <title>The Global Catalogue of Microorganisms (GCM) 10K type strain sequencing project: providing services to taxonomists for standard genome sequencing and annotation.</title>
        <authorList>
            <consortium name="The Broad Institute Genomics Platform"/>
            <consortium name="The Broad Institute Genome Sequencing Center for Infectious Disease"/>
            <person name="Wu L."/>
            <person name="Ma J."/>
        </authorList>
    </citation>
    <scope>NUCLEOTIDE SEQUENCE [LARGE SCALE GENOMIC DNA]</scope>
    <source>
        <strain evidence="3">CGMCC 4.7204</strain>
    </source>
</reference>
<evidence type="ECO:0000313" key="3">
    <source>
        <dbReference type="Proteomes" id="UP001595767"/>
    </source>
</evidence>
<dbReference type="RefSeq" id="WP_378547789.1">
    <property type="nucleotide sequence ID" value="NZ_JBHSBA010000003.1"/>
</dbReference>
<dbReference type="Proteomes" id="UP001595767">
    <property type="component" value="Unassembled WGS sequence"/>
</dbReference>
<organism evidence="2 3">
    <name type="scientific">Nocardia rhizosphaerae</name>
    <dbReference type="NCBI Taxonomy" id="1691571"/>
    <lineage>
        <taxon>Bacteria</taxon>
        <taxon>Bacillati</taxon>
        <taxon>Actinomycetota</taxon>
        <taxon>Actinomycetes</taxon>
        <taxon>Mycobacteriales</taxon>
        <taxon>Nocardiaceae</taxon>
        <taxon>Nocardia</taxon>
    </lineage>
</organism>
<proteinExistence type="predicted"/>
<feature type="region of interest" description="Disordered" evidence="1">
    <location>
        <begin position="28"/>
        <end position="47"/>
    </location>
</feature>